<organism evidence="19 20">
    <name type="scientific">Olea europaea subsp. europaea</name>
    <dbReference type="NCBI Taxonomy" id="158383"/>
    <lineage>
        <taxon>Eukaryota</taxon>
        <taxon>Viridiplantae</taxon>
        <taxon>Streptophyta</taxon>
        <taxon>Embryophyta</taxon>
        <taxon>Tracheophyta</taxon>
        <taxon>Spermatophyta</taxon>
        <taxon>Magnoliopsida</taxon>
        <taxon>eudicotyledons</taxon>
        <taxon>Gunneridae</taxon>
        <taxon>Pentapetalae</taxon>
        <taxon>asterids</taxon>
        <taxon>lamiids</taxon>
        <taxon>Lamiales</taxon>
        <taxon>Oleaceae</taxon>
        <taxon>Oleeae</taxon>
        <taxon>Olea</taxon>
    </lineage>
</organism>
<evidence type="ECO:0000256" key="10">
    <source>
        <dbReference type="ARBA" id="ARBA00022786"/>
    </source>
</evidence>
<evidence type="ECO:0000313" key="20">
    <source>
        <dbReference type="Proteomes" id="UP000594638"/>
    </source>
</evidence>
<dbReference type="AlphaFoldDB" id="A0A8S0TSU6"/>
<evidence type="ECO:0000256" key="2">
    <source>
        <dbReference type="ARBA" id="ARBA00004167"/>
    </source>
</evidence>
<keyword evidence="6 16" id="KW-0812">Transmembrane</keyword>
<evidence type="ECO:0000256" key="8">
    <source>
        <dbReference type="ARBA" id="ARBA00022729"/>
    </source>
</evidence>
<keyword evidence="7" id="KW-0479">Metal-binding</keyword>
<evidence type="ECO:0000256" key="3">
    <source>
        <dbReference type="ARBA" id="ARBA00004906"/>
    </source>
</evidence>
<evidence type="ECO:0000256" key="14">
    <source>
        <dbReference type="ARBA" id="ARBA00024209"/>
    </source>
</evidence>
<dbReference type="SUPFAM" id="SSF57850">
    <property type="entry name" value="RING/U-box"/>
    <property type="match status" value="1"/>
</dbReference>
<name>A0A8S0TSU6_OLEEU</name>
<sequence length="339" mass="37858">MGIQVIFFLFLLFSIKYAAENNCPSSYCANSSFSIHFPFWLESQQSPNCESPGFNLSCNYQGTTVLDLPYSGQFFVGYISYYIGQIQLTDPNNCLPRRLMSLNLSSSPFMAVSYQNYTFLSCPRNQATGFTALTTAIDCLSNSTTRILATQYQSEVMRLYMCKKIITLPVPVSYLYEHGLPLKLELTWNVSSFNNPVGASNHQSVFRIITVSFLSLALIVPALIICLVCCICMMRRENHRGGDTIPTSAEAALLMNVAAGLDESMIESYKKVTIGESRRIPGPNGITCTICLADYGPKEIVKLMPECEHCFHVECIDKRLRTSSNCPIYRNSPVTLTNL</sequence>
<evidence type="ECO:0000256" key="6">
    <source>
        <dbReference type="ARBA" id="ARBA00022692"/>
    </source>
</evidence>
<comment type="caution">
    <text evidence="19">The sequence shown here is derived from an EMBL/GenBank/DDBJ whole genome shotgun (WGS) entry which is preliminary data.</text>
</comment>
<evidence type="ECO:0000256" key="17">
    <source>
        <dbReference type="SAM" id="SignalP"/>
    </source>
</evidence>
<dbReference type="OrthoDB" id="899952at2759"/>
<dbReference type="EC" id="2.3.2.27" evidence="4"/>
<evidence type="ECO:0000256" key="13">
    <source>
        <dbReference type="ARBA" id="ARBA00023136"/>
    </source>
</evidence>
<evidence type="ECO:0000256" key="16">
    <source>
        <dbReference type="SAM" id="Phobius"/>
    </source>
</evidence>
<feature type="domain" description="RING-type" evidence="18">
    <location>
        <begin position="288"/>
        <end position="330"/>
    </location>
</feature>
<evidence type="ECO:0000256" key="5">
    <source>
        <dbReference type="ARBA" id="ARBA00022679"/>
    </source>
</evidence>
<dbReference type="GO" id="GO:0016020">
    <property type="term" value="C:membrane"/>
    <property type="evidence" value="ECO:0007669"/>
    <property type="project" value="UniProtKB-SubCell"/>
</dbReference>
<dbReference type="PANTHER" id="PTHR46279:SF2">
    <property type="entry name" value="RING-H2 FINGER PROTEIN ATL21A-RELATED"/>
    <property type="match status" value="1"/>
</dbReference>
<dbReference type="Gene3D" id="3.30.40.10">
    <property type="entry name" value="Zinc/RING finger domain, C3HC4 (zinc finger)"/>
    <property type="match status" value="1"/>
</dbReference>
<dbReference type="InterPro" id="IPR046948">
    <property type="entry name" value="ATL20-22-like"/>
</dbReference>
<keyword evidence="9 15" id="KW-0863">Zinc-finger</keyword>
<dbReference type="GO" id="GO:0030247">
    <property type="term" value="F:polysaccharide binding"/>
    <property type="evidence" value="ECO:0007669"/>
    <property type="project" value="InterPro"/>
</dbReference>
<evidence type="ECO:0000256" key="15">
    <source>
        <dbReference type="PROSITE-ProRule" id="PRU00175"/>
    </source>
</evidence>
<dbReference type="Gramene" id="OE9A018579T1">
    <property type="protein sequence ID" value="OE9A018579C1"/>
    <property type="gene ID" value="OE9A018579"/>
</dbReference>
<feature type="transmembrane region" description="Helical" evidence="16">
    <location>
        <begin position="205"/>
        <end position="231"/>
    </location>
</feature>
<dbReference type="SMART" id="SM00184">
    <property type="entry name" value="RING"/>
    <property type="match status" value="1"/>
</dbReference>
<feature type="signal peptide" evidence="17">
    <location>
        <begin position="1"/>
        <end position="18"/>
    </location>
</feature>
<gene>
    <name evidence="19" type="ORF">OLEA9_A018579</name>
</gene>
<keyword evidence="12 16" id="KW-1133">Transmembrane helix</keyword>
<dbReference type="PANTHER" id="PTHR46279">
    <property type="entry name" value="RING/U-BOX SUPERFAMILY PROTEIN"/>
    <property type="match status" value="1"/>
</dbReference>
<comment type="catalytic activity">
    <reaction evidence="1">
        <text>S-ubiquitinyl-[E2 ubiquitin-conjugating enzyme]-L-cysteine + [acceptor protein]-L-lysine = [E2 ubiquitin-conjugating enzyme]-L-cysteine + N(6)-ubiquitinyl-[acceptor protein]-L-lysine.</text>
        <dbReference type="EC" id="2.3.2.27"/>
    </reaction>
</comment>
<dbReference type="GO" id="GO:0008270">
    <property type="term" value="F:zinc ion binding"/>
    <property type="evidence" value="ECO:0007669"/>
    <property type="project" value="UniProtKB-KW"/>
</dbReference>
<protein>
    <recommendedName>
        <fullName evidence="4">RING-type E3 ubiquitin transferase</fullName>
        <ecNumber evidence="4">2.3.2.27</ecNumber>
    </recommendedName>
</protein>
<evidence type="ECO:0000256" key="9">
    <source>
        <dbReference type="ARBA" id="ARBA00022771"/>
    </source>
</evidence>
<keyword evidence="5" id="KW-0808">Transferase</keyword>
<dbReference type="Proteomes" id="UP000594638">
    <property type="component" value="Unassembled WGS sequence"/>
</dbReference>
<evidence type="ECO:0000256" key="11">
    <source>
        <dbReference type="ARBA" id="ARBA00022833"/>
    </source>
</evidence>
<comment type="subcellular location">
    <subcellularLocation>
        <location evidence="2">Membrane</location>
        <topology evidence="2">Single-pass membrane protein</topology>
    </subcellularLocation>
</comment>
<comment type="similarity">
    <text evidence="14">Belongs to the RING-type zinc finger family. ATL subfamily.</text>
</comment>
<keyword evidence="13 16" id="KW-0472">Membrane</keyword>
<keyword evidence="8 17" id="KW-0732">Signal</keyword>
<evidence type="ECO:0000256" key="12">
    <source>
        <dbReference type="ARBA" id="ARBA00022989"/>
    </source>
</evidence>
<dbReference type="InterPro" id="IPR013083">
    <property type="entry name" value="Znf_RING/FYVE/PHD"/>
</dbReference>
<dbReference type="InterPro" id="IPR001841">
    <property type="entry name" value="Znf_RING"/>
</dbReference>
<dbReference type="Pfam" id="PF13639">
    <property type="entry name" value="zf-RING_2"/>
    <property type="match status" value="1"/>
</dbReference>
<dbReference type="Pfam" id="PF13947">
    <property type="entry name" value="GUB_WAK_bind"/>
    <property type="match status" value="1"/>
</dbReference>
<evidence type="ECO:0000259" key="18">
    <source>
        <dbReference type="PROSITE" id="PS50089"/>
    </source>
</evidence>
<proteinExistence type="inferred from homology"/>
<dbReference type="PROSITE" id="PS50089">
    <property type="entry name" value="ZF_RING_2"/>
    <property type="match status" value="1"/>
</dbReference>
<evidence type="ECO:0000313" key="19">
    <source>
        <dbReference type="EMBL" id="CAA3008985.1"/>
    </source>
</evidence>
<evidence type="ECO:0000256" key="4">
    <source>
        <dbReference type="ARBA" id="ARBA00012483"/>
    </source>
</evidence>
<dbReference type="InterPro" id="IPR025287">
    <property type="entry name" value="WAK_GUB"/>
</dbReference>
<dbReference type="EMBL" id="CACTIH010007309">
    <property type="protein sequence ID" value="CAA3008985.1"/>
    <property type="molecule type" value="Genomic_DNA"/>
</dbReference>
<keyword evidence="11" id="KW-0862">Zinc</keyword>
<comment type="pathway">
    <text evidence="3">Protein modification; protein ubiquitination.</text>
</comment>
<dbReference type="GO" id="GO:0061630">
    <property type="term" value="F:ubiquitin protein ligase activity"/>
    <property type="evidence" value="ECO:0007669"/>
    <property type="project" value="UniProtKB-EC"/>
</dbReference>
<evidence type="ECO:0000256" key="1">
    <source>
        <dbReference type="ARBA" id="ARBA00000900"/>
    </source>
</evidence>
<evidence type="ECO:0000256" key="7">
    <source>
        <dbReference type="ARBA" id="ARBA00022723"/>
    </source>
</evidence>
<accession>A0A8S0TSU6</accession>
<reference evidence="19 20" key="1">
    <citation type="submission" date="2019-12" db="EMBL/GenBank/DDBJ databases">
        <authorList>
            <person name="Alioto T."/>
            <person name="Alioto T."/>
            <person name="Gomez Garrido J."/>
        </authorList>
    </citation>
    <scope>NUCLEOTIDE SEQUENCE [LARGE SCALE GENOMIC DNA]</scope>
</reference>
<feature type="chain" id="PRO_5035724237" description="RING-type E3 ubiquitin transferase" evidence="17">
    <location>
        <begin position="19"/>
        <end position="339"/>
    </location>
</feature>
<keyword evidence="20" id="KW-1185">Reference proteome</keyword>
<keyword evidence="10" id="KW-0833">Ubl conjugation pathway</keyword>